<sequence length="312" mass="35617">MRKSGYKYIFGPVPSRRLGISLGVDIMPHKTCSLNCVYCECGRTTNLTIKRGEYTPVELIRKELKDFLSGNPKLDFITFSGSGEPTLHTGINEIVDFIKADYPQYKLALLTNSTLFSQSNVIEQVLDMDVIIASLDAATERNFIRINRPHPGLDFKQIIDGLICLRENFSGQLWMEIFLVPGINDNEIELKKIKNLLTNVKPDKIQINTLDRPGTESWVKPVGKKRLIDINRFLSGFEVIKDFTPEKNSFVLNENDFSRFLSTLKRRPCTDEDVSQILGIHVNDVKRFLEPLIESGKIEKKEMPRGVFYIAK</sequence>
<dbReference type="Pfam" id="PF04055">
    <property type="entry name" value="Radical_SAM"/>
    <property type="match status" value="1"/>
</dbReference>
<gene>
    <name evidence="8" type="ORF">H8E80_03340</name>
</gene>
<evidence type="ECO:0000256" key="1">
    <source>
        <dbReference type="ARBA" id="ARBA00001966"/>
    </source>
</evidence>
<evidence type="ECO:0000313" key="9">
    <source>
        <dbReference type="Proteomes" id="UP000603545"/>
    </source>
</evidence>
<dbReference type="InterPro" id="IPR058240">
    <property type="entry name" value="rSAM_sf"/>
</dbReference>
<keyword evidence="6" id="KW-0411">Iron-sulfur</keyword>
<dbReference type="SUPFAM" id="SSF102114">
    <property type="entry name" value="Radical SAM enzymes"/>
    <property type="match status" value="1"/>
</dbReference>
<comment type="caution">
    <text evidence="8">The sequence shown here is derived from an EMBL/GenBank/DDBJ whole genome shotgun (WGS) entry which is preliminary data.</text>
</comment>
<dbReference type="GO" id="GO:0051539">
    <property type="term" value="F:4 iron, 4 sulfur cluster binding"/>
    <property type="evidence" value="ECO:0007669"/>
    <property type="project" value="UniProtKB-KW"/>
</dbReference>
<keyword evidence="2" id="KW-0004">4Fe-4S</keyword>
<dbReference type="GO" id="GO:0046872">
    <property type="term" value="F:metal ion binding"/>
    <property type="evidence" value="ECO:0007669"/>
    <property type="project" value="UniProtKB-KW"/>
</dbReference>
<feature type="domain" description="Radical SAM core" evidence="7">
    <location>
        <begin position="18"/>
        <end position="246"/>
    </location>
</feature>
<evidence type="ECO:0000256" key="2">
    <source>
        <dbReference type="ARBA" id="ARBA00022485"/>
    </source>
</evidence>
<keyword evidence="3" id="KW-0949">S-adenosyl-L-methionine</keyword>
<dbReference type="Gene3D" id="3.20.20.70">
    <property type="entry name" value="Aldolase class I"/>
    <property type="match status" value="1"/>
</dbReference>
<reference evidence="8 9" key="1">
    <citation type="submission" date="2020-08" db="EMBL/GenBank/DDBJ databases">
        <title>Bridging the membrane lipid divide: bacteria of the FCB group superphylum have the potential to synthesize archaeal ether lipids.</title>
        <authorList>
            <person name="Villanueva L."/>
            <person name="Von Meijenfeldt F.A.B."/>
            <person name="Westbye A.B."/>
            <person name="Yadav S."/>
            <person name="Hopmans E.C."/>
            <person name="Dutilh B.E."/>
            <person name="Sinninghe Damste J.S."/>
        </authorList>
    </citation>
    <scope>NUCLEOTIDE SEQUENCE [LARGE SCALE GENOMIC DNA]</scope>
    <source>
        <strain evidence="8">NIOZ-UU82</strain>
    </source>
</reference>
<evidence type="ECO:0000256" key="4">
    <source>
        <dbReference type="ARBA" id="ARBA00022723"/>
    </source>
</evidence>
<proteinExistence type="predicted"/>
<name>A0A8J6T797_9BACT</name>
<dbReference type="EMBL" id="JACNLL010000035">
    <property type="protein sequence ID" value="MBC8199064.1"/>
    <property type="molecule type" value="Genomic_DNA"/>
</dbReference>
<dbReference type="GO" id="GO:0003824">
    <property type="term" value="F:catalytic activity"/>
    <property type="evidence" value="ECO:0007669"/>
    <property type="project" value="InterPro"/>
</dbReference>
<dbReference type="InterPro" id="IPR007197">
    <property type="entry name" value="rSAM"/>
</dbReference>
<accession>A0A8J6T797</accession>
<keyword evidence="5" id="KW-0408">Iron</keyword>
<dbReference type="Proteomes" id="UP000603545">
    <property type="component" value="Unassembled WGS sequence"/>
</dbReference>
<dbReference type="PANTHER" id="PTHR43787">
    <property type="entry name" value="FEMO COFACTOR BIOSYNTHESIS PROTEIN NIFB-RELATED"/>
    <property type="match status" value="1"/>
</dbReference>
<dbReference type="PROSITE" id="PS51918">
    <property type="entry name" value="RADICAL_SAM"/>
    <property type="match status" value="1"/>
</dbReference>
<dbReference type="CDD" id="cd01335">
    <property type="entry name" value="Radical_SAM"/>
    <property type="match status" value="1"/>
</dbReference>
<dbReference type="SFLD" id="SFLDG01083">
    <property type="entry name" value="Uncharacterised_Radical_SAM_Su"/>
    <property type="match status" value="1"/>
</dbReference>
<dbReference type="InterPro" id="IPR040084">
    <property type="entry name" value="GTPase_Obg"/>
</dbReference>
<evidence type="ECO:0000256" key="5">
    <source>
        <dbReference type="ARBA" id="ARBA00023004"/>
    </source>
</evidence>
<dbReference type="AlphaFoldDB" id="A0A8J6T797"/>
<evidence type="ECO:0000259" key="7">
    <source>
        <dbReference type="PROSITE" id="PS51918"/>
    </source>
</evidence>
<comment type="cofactor">
    <cofactor evidence="1">
        <name>[4Fe-4S] cluster</name>
        <dbReference type="ChEBI" id="CHEBI:49883"/>
    </cofactor>
</comment>
<evidence type="ECO:0000313" key="8">
    <source>
        <dbReference type="EMBL" id="MBC8199064.1"/>
    </source>
</evidence>
<evidence type="ECO:0000256" key="6">
    <source>
        <dbReference type="ARBA" id="ARBA00023014"/>
    </source>
</evidence>
<dbReference type="InterPro" id="IPR013785">
    <property type="entry name" value="Aldolase_TIM"/>
</dbReference>
<evidence type="ECO:0000256" key="3">
    <source>
        <dbReference type="ARBA" id="ARBA00022691"/>
    </source>
</evidence>
<protein>
    <submittedName>
        <fullName evidence="8">Radical SAM protein</fullName>
    </submittedName>
</protein>
<dbReference type="PANTHER" id="PTHR43787:SF11">
    <property type="entry name" value="UPF0026 PROTEIN SLR1464"/>
    <property type="match status" value="1"/>
</dbReference>
<dbReference type="SFLD" id="SFLDS00029">
    <property type="entry name" value="Radical_SAM"/>
    <property type="match status" value="1"/>
</dbReference>
<organism evidence="8 9">
    <name type="scientific">Candidatus Desulfaltia bathyphila</name>
    <dbReference type="NCBI Taxonomy" id="2841697"/>
    <lineage>
        <taxon>Bacteria</taxon>
        <taxon>Pseudomonadati</taxon>
        <taxon>Thermodesulfobacteriota</taxon>
        <taxon>Desulfobacteria</taxon>
        <taxon>Desulfobacterales</taxon>
        <taxon>Desulfobacterales incertae sedis</taxon>
        <taxon>Candidatus Desulfaltia</taxon>
    </lineage>
</organism>
<keyword evidence="4" id="KW-0479">Metal-binding</keyword>